<protein>
    <recommendedName>
        <fullName evidence="2">Response regulatory domain-containing protein</fullName>
    </recommendedName>
</protein>
<reference evidence="3" key="1">
    <citation type="submission" date="2023-06" db="EMBL/GenBank/DDBJ databases">
        <title>Cytophagales bacterium Strain LB-30, isolated from soil.</title>
        <authorList>
            <person name="Liu B."/>
        </authorList>
    </citation>
    <scope>NUCLEOTIDE SEQUENCE</scope>
    <source>
        <strain evidence="3">LB-30</strain>
    </source>
</reference>
<dbReference type="SUPFAM" id="SSF52172">
    <property type="entry name" value="CheY-like"/>
    <property type="match status" value="1"/>
</dbReference>
<feature type="modified residue" description="4-aspartylphosphate" evidence="1">
    <location>
        <position position="75"/>
    </location>
</feature>
<evidence type="ECO:0000313" key="4">
    <source>
        <dbReference type="Proteomes" id="UP001168552"/>
    </source>
</evidence>
<dbReference type="Proteomes" id="UP001168552">
    <property type="component" value="Unassembled WGS sequence"/>
</dbReference>
<dbReference type="InterPro" id="IPR011006">
    <property type="entry name" value="CheY-like_superfamily"/>
</dbReference>
<sequence>MKTFNPSLGGEPAIPQAGSELVKVLMIGNNPIEMSTLFDTMRAQNHSGLVLDTSFTLEDARHKLQKNTPHVLLIDENLGVKNIQELMQLLESDETYKDIPVALLKDSNYSRVAFNGIQEYVLKSDLNVERLVATLIQAIRFRKSHLYLYRAYRAGKQEVNRLIRKRKNRIRQIAVSLQLWASQRAKV</sequence>
<dbReference type="PROSITE" id="PS50110">
    <property type="entry name" value="RESPONSE_REGULATORY"/>
    <property type="match status" value="1"/>
</dbReference>
<keyword evidence="1" id="KW-0597">Phosphoprotein</keyword>
<evidence type="ECO:0000256" key="1">
    <source>
        <dbReference type="PROSITE-ProRule" id="PRU00169"/>
    </source>
</evidence>
<evidence type="ECO:0000259" key="2">
    <source>
        <dbReference type="PROSITE" id="PS50110"/>
    </source>
</evidence>
<dbReference type="EMBL" id="JAUHJS010000008">
    <property type="protein sequence ID" value="MDN4166803.1"/>
    <property type="molecule type" value="Genomic_DNA"/>
</dbReference>
<name>A0ABT8F936_9BACT</name>
<dbReference type="InterPro" id="IPR001789">
    <property type="entry name" value="Sig_transdc_resp-reg_receiver"/>
</dbReference>
<evidence type="ECO:0000313" key="3">
    <source>
        <dbReference type="EMBL" id="MDN4166803.1"/>
    </source>
</evidence>
<feature type="domain" description="Response regulatory" evidence="2">
    <location>
        <begin position="23"/>
        <end position="139"/>
    </location>
</feature>
<keyword evidence="4" id="KW-1185">Reference proteome</keyword>
<comment type="caution">
    <text evidence="3">The sequence shown here is derived from an EMBL/GenBank/DDBJ whole genome shotgun (WGS) entry which is preliminary data.</text>
</comment>
<proteinExistence type="predicted"/>
<dbReference type="Gene3D" id="3.40.50.2300">
    <property type="match status" value="1"/>
</dbReference>
<gene>
    <name evidence="3" type="ORF">QWY31_14925</name>
</gene>
<dbReference type="RefSeq" id="WP_320005339.1">
    <property type="nucleotide sequence ID" value="NZ_JAUHJS010000008.1"/>
</dbReference>
<accession>A0ABT8F936</accession>
<organism evidence="3 4">
    <name type="scientific">Shiella aurantiaca</name>
    <dbReference type="NCBI Taxonomy" id="3058365"/>
    <lineage>
        <taxon>Bacteria</taxon>
        <taxon>Pseudomonadati</taxon>
        <taxon>Bacteroidota</taxon>
        <taxon>Cytophagia</taxon>
        <taxon>Cytophagales</taxon>
        <taxon>Shiellaceae</taxon>
        <taxon>Shiella</taxon>
    </lineage>
</organism>